<gene>
    <name evidence="5" type="ORF">J1899_02225</name>
</gene>
<dbReference type="PANTHER" id="PTHR32114">
    <property type="entry name" value="ABC TRANSPORTER ABCH.3"/>
    <property type="match status" value="1"/>
</dbReference>
<comment type="similarity">
    <text evidence="1">Belongs to the SMC family. SbcC subfamily.</text>
</comment>
<evidence type="ECO:0000256" key="2">
    <source>
        <dbReference type="ARBA" id="ARBA00011322"/>
    </source>
</evidence>
<evidence type="ECO:0000256" key="3">
    <source>
        <dbReference type="ARBA" id="ARBA00013368"/>
    </source>
</evidence>
<feature type="coiled-coil region" evidence="4">
    <location>
        <begin position="474"/>
        <end position="536"/>
    </location>
</feature>
<feature type="coiled-coil region" evidence="4">
    <location>
        <begin position="615"/>
        <end position="642"/>
    </location>
</feature>
<dbReference type="Proteomes" id="UP000679247">
    <property type="component" value="Chromosome"/>
</dbReference>
<dbReference type="PANTHER" id="PTHR32114:SF2">
    <property type="entry name" value="ABC TRANSPORTER ABCH.3"/>
    <property type="match status" value="1"/>
</dbReference>
<dbReference type="SUPFAM" id="SSF52540">
    <property type="entry name" value="P-loop containing nucleoside triphosphate hydrolases"/>
    <property type="match status" value="1"/>
</dbReference>
<accession>A0ABX8FC52</accession>
<dbReference type="EMBL" id="CP071709">
    <property type="protein sequence ID" value="QVY61956.1"/>
    <property type="molecule type" value="Genomic_DNA"/>
</dbReference>
<protein>
    <recommendedName>
        <fullName evidence="3">Nuclease SbcCD subunit C</fullName>
    </recommendedName>
</protein>
<evidence type="ECO:0000256" key="1">
    <source>
        <dbReference type="ARBA" id="ARBA00006930"/>
    </source>
</evidence>
<keyword evidence="4" id="KW-0175">Coiled coil</keyword>
<feature type="coiled-coil region" evidence="4">
    <location>
        <begin position="669"/>
        <end position="703"/>
    </location>
</feature>
<dbReference type="RefSeq" id="WP_214477236.1">
    <property type="nucleotide sequence ID" value="NZ_CP071709.1"/>
</dbReference>
<name>A0ABX8FC52_9BACI</name>
<dbReference type="Gene3D" id="3.40.50.300">
    <property type="entry name" value="P-loop containing nucleotide triphosphate hydrolases"/>
    <property type="match status" value="2"/>
</dbReference>
<organism evidence="5 6">
    <name type="scientific">Cytobacillus gottheilii</name>
    <dbReference type="NCBI Taxonomy" id="859144"/>
    <lineage>
        <taxon>Bacteria</taxon>
        <taxon>Bacillati</taxon>
        <taxon>Bacillota</taxon>
        <taxon>Bacilli</taxon>
        <taxon>Bacillales</taxon>
        <taxon>Bacillaceae</taxon>
        <taxon>Cytobacillus</taxon>
    </lineage>
</organism>
<evidence type="ECO:0000313" key="5">
    <source>
        <dbReference type="EMBL" id="QVY61956.1"/>
    </source>
</evidence>
<keyword evidence="6" id="KW-1185">Reference proteome</keyword>
<proteinExistence type="inferred from homology"/>
<evidence type="ECO:0000313" key="6">
    <source>
        <dbReference type="Proteomes" id="UP000679247"/>
    </source>
</evidence>
<reference evidence="5 6" key="1">
    <citation type="submission" date="2021-03" db="EMBL/GenBank/DDBJ databases">
        <title>The first data on the complete genome of the tetrodotoxin-producing bacterium.</title>
        <authorList>
            <person name="Melnikova D.I."/>
            <person name="Nijland R."/>
            <person name="Magarlamov T.Y."/>
        </authorList>
    </citation>
    <scope>NUCLEOTIDE SEQUENCE [LARGE SCALE GENOMIC DNA]</scope>
    <source>
        <strain evidence="5 6">1839</strain>
    </source>
</reference>
<comment type="subunit">
    <text evidence="2">Heterodimer of SbcC and SbcD.</text>
</comment>
<sequence>MKLDILLKENGYSLLNEEYSYYANTPIKYLHFKRSAEVEFKDFSEYFMIEVTESVTEALFKENIESFKEFQRKLIADVFFNYKNDIRWNIYLILLVTKKEILNDIPVREIEKDTNFARKLIYDETELKSFLSGDIYKGTSNDTSKVPTNISPESIWYKELSKSNLTGCLTQDFQEKNIDLFLETKDFNDESLIDVDEVNNQNEAKANIPIVNSVSLVDISQLKRPCFSGEKILKPVQVNLLHGSNGTGKTSFLETIELAITGENSRSKLFKEETDSNIKVLCNTNNGNIEFWSQRTSIENKKLESMWYGTPIGRGKATLNKNFSLFNYFDADKPFRFAMEETQDDTDNQYLNRFSQLIFGDHIVKMQKNWIRYKKGFESRHKKLINEDIEINDKIDNLNTNIEKFKDLNPININYFTYSFNKVLLREHLSDGINAESLKKINEILKYLENPIKNIDELSSHFNKLSESSLKDHFSNLNEQKEIFEREIAKSRSQINNIEEKIIDIEDEIKKINNDNESLNRLLNDLENSRLDWLENKKIITNQESVQKRISLISDLNIVEEQLSLINKVKLNWPELNEINDISNYLSRDNVDELEGKKSEIKEKIYFIESKINDYKKYIGEVRELQIRIKNLGLEYLEQEGETENCPLCGVHHNDHDDLVKNINKLNDFTKKESVLANWENDKNKLNRELIYYNEKLENYYKKERVRNVIFECYNTYFRVNDQVISFENAYFIIIEFLDKNSELQIARNNFNKLLKDIEDEGYNDKAIKNSRYFLTRDKFYNEFKQKNITEDYELFLLELEESYNNKLRINKTKLDALNESLMEVNAVIFKLRNVMDNYINDKEKNSEQIKRMQEAINSINNINNYFEICGTTDLIIWLNDVSLLKDNLQKAINYLNHSSEVEIYLEQIKELKSKQINIGNTIIDCQKAIGVLSGLPKHEEFVQTFIKNNLSKIEYLFKSIHSPKEFTSLEFDDTGIIAIREKGKSKSKAHQMSTGQRVSLALAVMFTHFLAAQNAPKVLLLDEPVANMDDLHLLNLLDIIRELALRGTQIIFTTANPDVAGLFRRKFSFFGNEFKQFEFIRQDSGFTTIKELIFSPYLEEEILNTPI</sequence>
<dbReference type="InterPro" id="IPR027417">
    <property type="entry name" value="P-loop_NTPase"/>
</dbReference>
<dbReference type="CDD" id="cd00267">
    <property type="entry name" value="ABC_ATPase"/>
    <property type="match status" value="1"/>
</dbReference>
<evidence type="ECO:0000256" key="4">
    <source>
        <dbReference type="SAM" id="Coils"/>
    </source>
</evidence>